<organism evidence="2 3">
    <name type="scientific">Tanacetum coccineum</name>
    <dbReference type="NCBI Taxonomy" id="301880"/>
    <lineage>
        <taxon>Eukaryota</taxon>
        <taxon>Viridiplantae</taxon>
        <taxon>Streptophyta</taxon>
        <taxon>Embryophyta</taxon>
        <taxon>Tracheophyta</taxon>
        <taxon>Spermatophyta</taxon>
        <taxon>Magnoliopsida</taxon>
        <taxon>eudicotyledons</taxon>
        <taxon>Gunneridae</taxon>
        <taxon>Pentapetalae</taxon>
        <taxon>asterids</taxon>
        <taxon>campanulids</taxon>
        <taxon>Asterales</taxon>
        <taxon>Asteraceae</taxon>
        <taxon>Asteroideae</taxon>
        <taxon>Anthemideae</taxon>
        <taxon>Anthemidinae</taxon>
        <taxon>Tanacetum</taxon>
    </lineage>
</organism>
<evidence type="ECO:0000313" key="3">
    <source>
        <dbReference type="Proteomes" id="UP001151760"/>
    </source>
</evidence>
<name>A0ABQ5ADC3_9ASTR</name>
<evidence type="ECO:0000313" key="2">
    <source>
        <dbReference type="EMBL" id="GJT00666.1"/>
    </source>
</evidence>
<gene>
    <name evidence="2" type="ORF">Tco_0821835</name>
</gene>
<dbReference type="EMBL" id="BQNB010012212">
    <property type="protein sequence ID" value="GJT00666.1"/>
    <property type="molecule type" value="Genomic_DNA"/>
</dbReference>
<reference evidence="2" key="1">
    <citation type="journal article" date="2022" name="Int. J. Mol. Sci.">
        <title>Draft Genome of Tanacetum Coccineum: Genomic Comparison of Closely Related Tanacetum-Family Plants.</title>
        <authorList>
            <person name="Yamashiro T."/>
            <person name="Shiraishi A."/>
            <person name="Nakayama K."/>
            <person name="Satake H."/>
        </authorList>
    </citation>
    <scope>NUCLEOTIDE SEQUENCE</scope>
</reference>
<evidence type="ECO:0000256" key="1">
    <source>
        <dbReference type="SAM" id="MobiDB-lite"/>
    </source>
</evidence>
<reference evidence="2" key="2">
    <citation type="submission" date="2022-01" db="EMBL/GenBank/DDBJ databases">
        <authorList>
            <person name="Yamashiro T."/>
            <person name="Shiraishi A."/>
            <person name="Satake H."/>
            <person name="Nakayama K."/>
        </authorList>
    </citation>
    <scope>NUCLEOTIDE SEQUENCE</scope>
</reference>
<sequence>MDSQSTQTIKLPILQPENGNAPIVTKKIVDGKETVIPPTSVEEKAQRRAELKARSTLLLRTDLRLAFLSLAALTMQQSINTTQGVNTVRNSGSADTPNFKKFLKKTGRKLYWPKKKRLEVLTSQRWIISTATREDTLQRPQESRQQNKEPIRRTVPVEETTSNALLSQCDGFGYDIGVTQQKRSNQFCSH</sequence>
<protein>
    <submittedName>
        <fullName evidence="2">Uncharacterized protein</fullName>
    </submittedName>
</protein>
<dbReference type="Proteomes" id="UP001151760">
    <property type="component" value="Unassembled WGS sequence"/>
</dbReference>
<keyword evidence="3" id="KW-1185">Reference proteome</keyword>
<feature type="region of interest" description="Disordered" evidence="1">
    <location>
        <begin position="132"/>
        <end position="155"/>
    </location>
</feature>
<proteinExistence type="predicted"/>
<accession>A0ABQ5ADC3</accession>
<comment type="caution">
    <text evidence="2">The sequence shown here is derived from an EMBL/GenBank/DDBJ whole genome shotgun (WGS) entry which is preliminary data.</text>
</comment>